<feature type="compositionally biased region" description="Polar residues" evidence="1">
    <location>
        <begin position="61"/>
        <end position="78"/>
    </location>
</feature>
<dbReference type="AlphaFoldDB" id="A0AAU9NHK8"/>
<comment type="caution">
    <text evidence="2">The sequence shown here is derived from an EMBL/GenBank/DDBJ whole genome shotgun (WGS) entry which is preliminary data.</text>
</comment>
<sequence>MNKKSTNRVHHRRLIDYTIVASSINNKRLRPVDHRLASIVQQAPLSVVASLKNRWRIGNPGNMNSNSQNHAPTASSQDVGDIRQSILVQEKKKVDEHHGFRKYVGGLQPLFKNYEVYLHALSAYI</sequence>
<feature type="region of interest" description="Disordered" evidence="1">
    <location>
        <begin position="58"/>
        <end position="79"/>
    </location>
</feature>
<gene>
    <name evidence="2" type="ORF">LVIROSA_LOCUS23671</name>
</gene>
<evidence type="ECO:0000313" key="2">
    <source>
        <dbReference type="EMBL" id="CAH1437336.1"/>
    </source>
</evidence>
<keyword evidence="3" id="KW-1185">Reference proteome</keyword>
<evidence type="ECO:0000256" key="1">
    <source>
        <dbReference type="SAM" id="MobiDB-lite"/>
    </source>
</evidence>
<name>A0AAU9NHK8_9ASTR</name>
<dbReference type="Proteomes" id="UP001157418">
    <property type="component" value="Unassembled WGS sequence"/>
</dbReference>
<evidence type="ECO:0000313" key="3">
    <source>
        <dbReference type="Proteomes" id="UP001157418"/>
    </source>
</evidence>
<proteinExistence type="predicted"/>
<protein>
    <submittedName>
        <fullName evidence="2">Uncharacterized protein</fullName>
    </submittedName>
</protein>
<accession>A0AAU9NHK8</accession>
<dbReference type="EMBL" id="CAKMRJ010004445">
    <property type="protein sequence ID" value="CAH1437336.1"/>
    <property type="molecule type" value="Genomic_DNA"/>
</dbReference>
<organism evidence="2 3">
    <name type="scientific">Lactuca virosa</name>
    <dbReference type="NCBI Taxonomy" id="75947"/>
    <lineage>
        <taxon>Eukaryota</taxon>
        <taxon>Viridiplantae</taxon>
        <taxon>Streptophyta</taxon>
        <taxon>Embryophyta</taxon>
        <taxon>Tracheophyta</taxon>
        <taxon>Spermatophyta</taxon>
        <taxon>Magnoliopsida</taxon>
        <taxon>eudicotyledons</taxon>
        <taxon>Gunneridae</taxon>
        <taxon>Pentapetalae</taxon>
        <taxon>asterids</taxon>
        <taxon>campanulids</taxon>
        <taxon>Asterales</taxon>
        <taxon>Asteraceae</taxon>
        <taxon>Cichorioideae</taxon>
        <taxon>Cichorieae</taxon>
        <taxon>Lactucinae</taxon>
        <taxon>Lactuca</taxon>
    </lineage>
</organism>
<reference evidence="2 3" key="1">
    <citation type="submission" date="2022-01" db="EMBL/GenBank/DDBJ databases">
        <authorList>
            <person name="Xiong W."/>
            <person name="Schranz E."/>
        </authorList>
    </citation>
    <scope>NUCLEOTIDE SEQUENCE [LARGE SCALE GENOMIC DNA]</scope>
</reference>